<evidence type="ECO:0000313" key="2">
    <source>
        <dbReference type="Proteomes" id="UP000262073"/>
    </source>
</evidence>
<reference evidence="1 2" key="1">
    <citation type="submission" date="2018-08" db="EMBL/GenBank/DDBJ databases">
        <title>Salinimonas sediminis sp. nov., a piezophilic bacterium isolated from a deep-sea sediment sample from the New Britain Trench.</title>
        <authorList>
            <person name="Cao J."/>
        </authorList>
    </citation>
    <scope>NUCLEOTIDE SEQUENCE [LARGE SCALE GENOMIC DNA]</scope>
    <source>
        <strain evidence="1 2">N102</strain>
    </source>
</reference>
<dbReference type="KEGG" id="salm:D0Y50_09920"/>
<proteinExistence type="predicted"/>
<gene>
    <name evidence="1" type="ORF">D0Y50_09920</name>
</gene>
<organism evidence="1 2">
    <name type="scientific">Salinimonas sediminis</name>
    <dbReference type="NCBI Taxonomy" id="2303538"/>
    <lineage>
        <taxon>Bacteria</taxon>
        <taxon>Pseudomonadati</taxon>
        <taxon>Pseudomonadota</taxon>
        <taxon>Gammaproteobacteria</taxon>
        <taxon>Alteromonadales</taxon>
        <taxon>Alteromonadaceae</taxon>
        <taxon>Alteromonas/Salinimonas group</taxon>
        <taxon>Salinimonas</taxon>
    </lineage>
</organism>
<sequence>MDAIKSWVNELPDIEGHYLMEDSSGKQKRVQIENMAVDNDPDRPSNFHVIEDQEYYSLSFENGCEEYSWHLLKKL</sequence>
<dbReference type="Proteomes" id="UP000262073">
    <property type="component" value="Chromosome"/>
</dbReference>
<dbReference type="AlphaFoldDB" id="A0A346NMA3"/>
<keyword evidence="2" id="KW-1185">Reference proteome</keyword>
<dbReference type="RefSeq" id="WP_117316744.1">
    <property type="nucleotide sequence ID" value="NZ_CP031769.1"/>
</dbReference>
<evidence type="ECO:0000313" key="1">
    <source>
        <dbReference type="EMBL" id="AXR06660.1"/>
    </source>
</evidence>
<dbReference type="EMBL" id="CP031769">
    <property type="protein sequence ID" value="AXR06660.1"/>
    <property type="molecule type" value="Genomic_DNA"/>
</dbReference>
<name>A0A346NMA3_9ALTE</name>
<accession>A0A346NMA3</accession>
<protein>
    <submittedName>
        <fullName evidence="1">Uncharacterized protein</fullName>
    </submittedName>
</protein>